<keyword evidence="2" id="KW-1185">Reference proteome</keyword>
<organism evidence="1 2">
    <name type="scientific">Engystomops pustulosus</name>
    <name type="common">Tungara frog</name>
    <name type="synonym">Physalaemus pustulosus</name>
    <dbReference type="NCBI Taxonomy" id="76066"/>
    <lineage>
        <taxon>Eukaryota</taxon>
        <taxon>Metazoa</taxon>
        <taxon>Chordata</taxon>
        <taxon>Craniata</taxon>
        <taxon>Vertebrata</taxon>
        <taxon>Euteleostomi</taxon>
        <taxon>Amphibia</taxon>
        <taxon>Batrachia</taxon>
        <taxon>Anura</taxon>
        <taxon>Neobatrachia</taxon>
        <taxon>Hyloidea</taxon>
        <taxon>Leptodactylidae</taxon>
        <taxon>Leiuperinae</taxon>
        <taxon>Engystomops</taxon>
    </lineage>
</organism>
<reference evidence="1" key="1">
    <citation type="thesis" date="2020" institute="ProQuest LLC" country="789 East Eisenhower Parkway, Ann Arbor, MI, USA">
        <title>Comparative Genomics and Chromosome Evolution.</title>
        <authorList>
            <person name="Mudd A.B."/>
        </authorList>
    </citation>
    <scope>NUCLEOTIDE SEQUENCE</scope>
    <source>
        <strain evidence="1">237g6f4</strain>
        <tissue evidence="1">Blood</tissue>
    </source>
</reference>
<dbReference type="AlphaFoldDB" id="A0AAV7CDH7"/>
<accession>A0AAV7CDH7</accession>
<evidence type="ECO:0000313" key="2">
    <source>
        <dbReference type="Proteomes" id="UP000824782"/>
    </source>
</evidence>
<evidence type="ECO:0000313" key="1">
    <source>
        <dbReference type="EMBL" id="KAG8583069.1"/>
    </source>
</evidence>
<protein>
    <submittedName>
        <fullName evidence="1">Uncharacterized protein</fullName>
    </submittedName>
</protein>
<dbReference type="EMBL" id="WNYA01000003">
    <property type="protein sequence ID" value="KAG8583069.1"/>
    <property type="molecule type" value="Genomic_DNA"/>
</dbReference>
<sequence>MHLCKSLVTHVSALNGVQFTHCLPQYILCFPAFTRCCAIPLRQIHVITDHVTGYHVTHHTTTWLRPHT</sequence>
<name>A0AAV7CDH7_ENGPU</name>
<proteinExistence type="predicted"/>
<gene>
    <name evidence="1" type="ORF">GDO81_008266</name>
</gene>
<dbReference type="Proteomes" id="UP000824782">
    <property type="component" value="Unassembled WGS sequence"/>
</dbReference>
<comment type="caution">
    <text evidence="1">The sequence shown here is derived from an EMBL/GenBank/DDBJ whole genome shotgun (WGS) entry which is preliminary data.</text>
</comment>